<proteinExistence type="predicted"/>
<keyword evidence="1" id="KW-0472">Membrane</keyword>
<dbReference type="AlphaFoldDB" id="A0A6S6SI64"/>
<protein>
    <submittedName>
        <fullName evidence="2">Uncharacterized protein</fullName>
    </submittedName>
</protein>
<feature type="transmembrane region" description="Helical" evidence="1">
    <location>
        <begin position="38"/>
        <end position="60"/>
    </location>
</feature>
<feature type="transmembrane region" description="Helical" evidence="1">
    <location>
        <begin position="72"/>
        <end position="91"/>
    </location>
</feature>
<reference evidence="2" key="1">
    <citation type="submission" date="2020-01" db="EMBL/GenBank/DDBJ databases">
        <authorList>
            <person name="Meier V. D."/>
            <person name="Meier V D."/>
        </authorList>
    </citation>
    <scope>NUCLEOTIDE SEQUENCE</scope>
    <source>
        <strain evidence="2">HLG_WM_MAG_12</strain>
    </source>
</reference>
<gene>
    <name evidence="2" type="ORF">HELGO_WM15975</name>
</gene>
<keyword evidence="1" id="KW-0812">Transmembrane</keyword>
<dbReference type="EMBL" id="CACVAW010000030">
    <property type="protein sequence ID" value="CAA6808127.1"/>
    <property type="molecule type" value="Genomic_DNA"/>
</dbReference>
<accession>A0A6S6SI64</accession>
<evidence type="ECO:0000256" key="1">
    <source>
        <dbReference type="SAM" id="Phobius"/>
    </source>
</evidence>
<name>A0A6S6SI64_9BACT</name>
<sequence>MKNFIKLLFKYNIVLVFVLTFIYLYMLQIPKEYIFKVYSISVLNIIFMILLIFSFSAFFNRIKMTKKMVFRYLQRILLIVIIVIWCCYFIYTMHNIDEYWKNSYIYRQFDKY</sequence>
<feature type="transmembrane region" description="Helical" evidence="1">
    <location>
        <begin position="7"/>
        <end position="26"/>
    </location>
</feature>
<organism evidence="2">
    <name type="scientific">uncultured Campylobacterales bacterium</name>
    <dbReference type="NCBI Taxonomy" id="352960"/>
    <lineage>
        <taxon>Bacteria</taxon>
        <taxon>Pseudomonadati</taxon>
        <taxon>Campylobacterota</taxon>
        <taxon>Epsilonproteobacteria</taxon>
        <taxon>Campylobacterales</taxon>
        <taxon>environmental samples</taxon>
    </lineage>
</organism>
<evidence type="ECO:0000313" key="2">
    <source>
        <dbReference type="EMBL" id="CAA6808127.1"/>
    </source>
</evidence>
<keyword evidence="1" id="KW-1133">Transmembrane helix</keyword>